<organism evidence="5 6">
    <name type="scientific">Ajellomyces capsulatus (strain H88)</name>
    <name type="common">Darling's disease fungus</name>
    <name type="synonym">Histoplasma capsulatum</name>
    <dbReference type="NCBI Taxonomy" id="544711"/>
    <lineage>
        <taxon>Eukaryota</taxon>
        <taxon>Fungi</taxon>
        <taxon>Dikarya</taxon>
        <taxon>Ascomycota</taxon>
        <taxon>Pezizomycotina</taxon>
        <taxon>Eurotiomycetes</taxon>
        <taxon>Eurotiomycetidae</taxon>
        <taxon>Onygenales</taxon>
        <taxon>Ajellomycetaceae</taxon>
        <taxon>Histoplasma</taxon>
    </lineage>
</organism>
<feature type="transmembrane region" description="Helical" evidence="4">
    <location>
        <begin position="20"/>
        <end position="42"/>
    </location>
</feature>
<dbReference type="InterPro" id="IPR021765">
    <property type="entry name" value="UstYa-like"/>
</dbReference>
<evidence type="ECO:0000313" key="5">
    <source>
        <dbReference type="EMBL" id="QSS55804.1"/>
    </source>
</evidence>
<keyword evidence="4" id="KW-0472">Membrane</keyword>
<sequence length="224" mass="26012">MFKMDTFPTKPKKRYFPHGLSGCALFSTTLFAIISLWGAYLIGSSRYHLGNGNMGKTLIPTLPLLKEPVVFNPDPRWSGSDPETHKLWEKEHLNGFTHSFVLDNPRDYGLEKGVPARRGGERFGISMYHQLHCLASIRMVYFNQTDNHQHRRDEDPWDMELRNHLHTDHCFDYLRQAIRCSADPTVEWSRVETNGERREIDGWGVPHTVCKDVSVFEEFIAQHQ</sequence>
<dbReference type="PANTHER" id="PTHR33365:SF11">
    <property type="entry name" value="TAT PATHWAY SIGNAL SEQUENCE"/>
    <property type="match status" value="1"/>
</dbReference>
<name>A0A8A1LTR2_AJEC8</name>
<evidence type="ECO:0000256" key="3">
    <source>
        <dbReference type="ARBA" id="ARBA00035112"/>
    </source>
</evidence>
<accession>A0A8A1LTR2</accession>
<protein>
    <recommendedName>
        <fullName evidence="7">Tat pathway signal sequence</fullName>
    </recommendedName>
</protein>
<evidence type="ECO:0000256" key="1">
    <source>
        <dbReference type="ARBA" id="ARBA00004685"/>
    </source>
</evidence>
<dbReference type="GO" id="GO:0016491">
    <property type="term" value="F:oxidoreductase activity"/>
    <property type="evidence" value="ECO:0007669"/>
    <property type="project" value="UniProtKB-KW"/>
</dbReference>
<keyword evidence="4" id="KW-0812">Transmembrane</keyword>
<dbReference type="Proteomes" id="UP000663419">
    <property type="component" value="Chromosome 4"/>
</dbReference>
<comment type="pathway">
    <text evidence="1">Mycotoxin biosynthesis.</text>
</comment>
<evidence type="ECO:0008006" key="7">
    <source>
        <dbReference type="Google" id="ProtNLM"/>
    </source>
</evidence>
<dbReference type="AlphaFoldDB" id="A0A8A1LTR2"/>
<evidence type="ECO:0000256" key="2">
    <source>
        <dbReference type="ARBA" id="ARBA00023002"/>
    </source>
</evidence>
<comment type="similarity">
    <text evidence="3">Belongs to the ustYa family.</text>
</comment>
<gene>
    <name evidence="5" type="ORF">I7I53_03788</name>
</gene>
<dbReference type="PANTHER" id="PTHR33365">
    <property type="entry name" value="YALI0B05434P"/>
    <property type="match status" value="1"/>
</dbReference>
<keyword evidence="2" id="KW-0560">Oxidoreductase</keyword>
<dbReference type="GO" id="GO:0043386">
    <property type="term" value="P:mycotoxin biosynthetic process"/>
    <property type="evidence" value="ECO:0007669"/>
    <property type="project" value="InterPro"/>
</dbReference>
<evidence type="ECO:0000256" key="4">
    <source>
        <dbReference type="SAM" id="Phobius"/>
    </source>
</evidence>
<dbReference type="Pfam" id="PF11807">
    <property type="entry name" value="UstYa"/>
    <property type="match status" value="1"/>
</dbReference>
<reference evidence="5" key="1">
    <citation type="submission" date="2021-01" db="EMBL/GenBank/DDBJ databases">
        <title>Chromosome-level genome assembly of a human fungal pathogen reveals clustering of transcriptionally co-regulated genes.</title>
        <authorList>
            <person name="Voorhies M."/>
            <person name="Cohen S."/>
            <person name="Shea T.P."/>
            <person name="Petrus S."/>
            <person name="Munoz J.F."/>
            <person name="Poplawski S."/>
            <person name="Goldman W.E."/>
            <person name="Michael T."/>
            <person name="Cuomo C.A."/>
            <person name="Sil A."/>
            <person name="Beyhan S."/>
        </authorList>
    </citation>
    <scope>NUCLEOTIDE SEQUENCE</scope>
    <source>
        <strain evidence="5">H88</strain>
    </source>
</reference>
<dbReference type="VEuPathDB" id="FungiDB:I7I53_03788"/>
<keyword evidence="4" id="KW-1133">Transmembrane helix</keyword>
<evidence type="ECO:0000313" key="6">
    <source>
        <dbReference type="Proteomes" id="UP000663419"/>
    </source>
</evidence>
<dbReference type="EMBL" id="CP069105">
    <property type="protein sequence ID" value="QSS55804.1"/>
    <property type="molecule type" value="Genomic_DNA"/>
</dbReference>
<proteinExistence type="inferred from homology"/>